<evidence type="ECO:0000256" key="4">
    <source>
        <dbReference type="SAM" id="MobiDB-lite"/>
    </source>
</evidence>
<evidence type="ECO:0000259" key="5">
    <source>
        <dbReference type="PROSITE" id="PS50949"/>
    </source>
</evidence>
<dbReference type="Gene3D" id="1.10.10.10">
    <property type="entry name" value="Winged helix-like DNA-binding domain superfamily/Winged helix DNA-binding domain"/>
    <property type="match status" value="1"/>
</dbReference>
<dbReference type="SUPFAM" id="SSF46785">
    <property type="entry name" value="Winged helix' DNA-binding domain"/>
    <property type="match status" value="1"/>
</dbReference>
<feature type="region of interest" description="Disordered" evidence="4">
    <location>
        <begin position="52"/>
        <end position="99"/>
    </location>
</feature>
<keyword evidence="3" id="KW-0804">Transcription</keyword>
<dbReference type="EMBL" id="SOYS01000007">
    <property type="protein sequence ID" value="NIY48810.1"/>
    <property type="molecule type" value="Genomic_DNA"/>
</dbReference>
<protein>
    <submittedName>
        <fullName evidence="6">GntR family transcriptional regulator</fullName>
    </submittedName>
</protein>
<comment type="caution">
    <text evidence="6">The sequence shown here is derived from an EMBL/GenBank/DDBJ whole genome shotgun (WGS) entry which is preliminary data.</text>
</comment>
<reference evidence="6 7" key="1">
    <citation type="journal article" date="2020" name="Microorganisms">
        <title>Polyphasic Characterisation of Cedecea colo sp. nov., a New Enteric Bacterium Isolated from the Koala Hindgut.</title>
        <authorList>
            <person name="Boath J.M."/>
            <person name="Dakhal S."/>
            <person name="Van T.T.H."/>
            <person name="Moore R.J."/>
            <person name="Dekiwadia C."/>
            <person name="Macreadie I.G."/>
        </authorList>
    </citation>
    <scope>NUCLEOTIDE SEQUENCE [LARGE SCALE GENOMIC DNA]</scope>
    <source>
        <strain evidence="6 7">ZA</strain>
    </source>
</reference>
<evidence type="ECO:0000256" key="2">
    <source>
        <dbReference type="ARBA" id="ARBA00023125"/>
    </source>
</evidence>
<dbReference type="InterPro" id="IPR000524">
    <property type="entry name" value="Tscrpt_reg_HTH_GntR"/>
</dbReference>
<dbReference type="InterPro" id="IPR036390">
    <property type="entry name" value="WH_DNA-bd_sf"/>
</dbReference>
<dbReference type="SMART" id="SM00345">
    <property type="entry name" value="HTH_GNTR"/>
    <property type="match status" value="1"/>
</dbReference>
<sequence>MCNVVQSRPLGVRDEGWGNHPLSLCRRAHPTYRWPDEIPACKCAISHANDSQLPVPSPPHAVFRPDAQAPNHELPTRTPGMQRDQRRSHLSNTSNRPQLRTVTVVQATAEHLRGQILDGSYNSGDRLRDSRLAEELGVSRNTVRASCSILENEGLLIHRDNRGWAIPEFEHAEVEDVFFMRTAIARTAYSTLIERGITPTSDTDVLLNKILEVTEDIEWSDRLRLVDRLHENLVSLVGSRRLAKAYHANALEYRLARLQMRSWLAPIALRDFKLIHIQLVDCIRKRDRELLEDTLKSLYVTPWENGAGEVWMVDKA</sequence>
<feature type="domain" description="HTH gntR-type" evidence="5">
    <location>
        <begin position="102"/>
        <end position="169"/>
    </location>
</feature>
<keyword evidence="7" id="KW-1185">Reference proteome</keyword>
<evidence type="ECO:0000256" key="3">
    <source>
        <dbReference type="ARBA" id="ARBA00023163"/>
    </source>
</evidence>
<dbReference type="Pfam" id="PF00392">
    <property type="entry name" value="GntR"/>
    <property type="match status" value="1"/>
</dbReference>
<dbReference type="InterPro" id="IPR008920">
    <property type="entry name" value="TF_FadR/GntR_C"/>
</dbReference>
<name>A0ABX0VQF1_9ENTR</name>
<dbReference type="PANTHER" id="PTHR43537">
    <property type="entry name" value="TRANSCRIPTIONAL REGULATOR, GNTR FAMILY"/>
    <property type="match status" value="1"/>
</dbReference>
<dbReference type="Gene3D" id="1.20.120.530">
    <property type="entry name" value="GntR ligand-binding domain-like"/>
    <property type="match status" value="1"/>
</dbReference>
<dbReference type="InterPro" id="IPR011711">
    <property type="entry name" value="GntR_C"/>
</dbReference>
<dbReference type="SUPFAM" id="SSF48008">
    <property type="entry name" value="GntR ligand-binding domain-like"/>
    <property type="match status" value="1"/>
</dbReference>
<keyword evidence="1" id="KW-0805">Transcription regulation</keyword>
<accession>A0ABX0VQF1</accession>
<evidence type="ECO:0000256" key="1">
    <source>
        <dbReference type="ARBA" id="ARBA00023015"/>
    </source>
</evidence>
<gene>
    <name evidence="6" type="ORF">E2L00_15175</name>
</gene>
<proteinExistence type="predicted"/>
<keyword evidence="2" id="KW-0238">DNA-binding</keyword>
<feature type="compositionally biased region" description="Polar residues" evidence="4">
    <location>
        <begin position="90"/>
        <end position="99"/>
    </location>
</feature>
<evidence type="ECO:0000313" key="7">
    <source>
        <dbReference type="Proteomes" id="UP000697927"/>
    </source>
</evidence>
<dbReference type="PANTHER" id="PTHR43537:SF24">
    <property type="entry name" value="GLUCONATE OPERON TRANSCRIPTIONAL REPRESSOR"/>
    <property type="match status" value="1"/>
</dbReference>
<evidence type="ECO:0000313" key="6">
    <source>
        <dbReference type="EMBL" id="NIY48810.1"/>
    </source>
</evidence>
<dbReference type="CDD" id="cd07377">
    <property type="entry name" value="WHTH_GntR"/>
    <property type="match status" value="1"/>
</dbReference>
<dbReference type="Proteomes" id="UP000697927">
    <property type="component" value="Unassembled WGS sequence"/>
</dbReference>
<dbReference type="InterPro" id="IPR036388">
    <property type="entry name" value="WH-like_DNA-bd_sf"/>
</dbReference>
<dbReference type="PROSITE" id="PS50949">
    <property type="entry name" value="HTH_GNTR"/>
    <property type="match status" value="1"/>
</dbReference>
<organism evidence="6 7">
    <name type="scientific">Cedecea colo</name>
    <dbReference type="NCBI Taxonomy" id="2552946"/>
    <lineage>
        <taxon>Bacteria</taxon>
        <taxon>Pseudomonadati</taxon>
        <taxon>Pseudomonadota</taxon>
        <taxon>Gammaproteobacteria</taxon>
        <taxon>Enterobacterales</taxon>
        <taxon>Enterobacteriaceae</taxon>
        <taxon>Cedecea</taxon>
    </lineage>
</organism>
<dbReference type="Pfam" id="PF07729">
    <property type="entry name" value="FCD"/>
    <property type="match status" value="1"/>
</dbReference>